<organism evidence="2 3">
    <name type="scientific">Bondarzewia mesenterica</name>
    <dbReference type="NCBI Taxonomy" id="1095465"/>
    <lineage>
        <taxon>Eukaryota</taxon>
        <taxon>Fungi</taxon>
        <taxon>Dikarya</taxon>
        <taxon>Basidiomycota</taxon>
        <taxon>Agaricomycotina</taxon>
        <taxon>Agaricomycetes</taxon>
        <taxon>Russulales</taxon>
        <taxon>Bondarzewiaceae</taxon>
        <taxon>Bondarzewia</taxon>
    </lineage>
</organism>
<dbReference type="AlphaFoldDB" id="A0A4S4L805"/>
<dbReference type="EMBL" id="SGPL01000823">
    <property type="protein sequence ID" value="THH06958.1"/>
    <property type="molecule type" value="Genomic_DNA"/>
</dbReference>
<name>A0A4S4L805_9AGAM</name>
<protein>
    <recommendedName>
        <fullName evidence="1">Reverse transcriptase Ty1/copia-type domain-containing protein</fullName>
    </recommendedName>
</protein>
<evidence type="ECO:0000313" key="3">
    <source>
        <dbReference type="Proteomes" id="UP000310158"/>
    </source>
</evidence>
<proteinExistence type="predicted"/>
<gene>
    <name evidence="2" type="ORF">EW146_g9457</name>
</gene>
<sequence length="93" mass="10488">MIKFGFSHLSAEWSIYYHNSPTGRSLVVVHVDDMNVAASNSAKITRIKEELCTEFEIVELRPVRWLVGLSIHRDRTTCTIGISQTGLINNIIS</sequence>
<feature type="domain" description="Reverse transcriptase Ty1/copia-type" evidence="1">
    <location>
        <begin position="3"/>
        <end position="92"/>
    </location>
</feature>
<dbReference type="InterPro" id="IPR013103">
    <property type="entry name" value="RVT_2"/>
</dbReference>
<evidence type="ECO:0000259" key="1">
    <source>
        <dbReference type="Pfam" id="PF07727"/>
    </source>
</evidence>
<accession>A0A4S4L805</accession>
<dbReference type="Pfam" id="PF07727">
    <property type="entry name" value="RVT_2"/>
    <property type="match status" value="1"/>
</dbReference>
<dbReference type="Proteomes" id="UP000310158">
    <property type="component" value="Unassembled WGS sequence"/>
</dbReference>
<dbReference type="OrthoDB" id="8025968at2759"/>
<reference evidence="2 3" key="1">
    <citation type="submission" date="2019-02" db="EMBL/GenBank/DDBJ databases">
        <title>Genome sequencing of the rare red list fungi Bondarzewia mesenterica.</title>
        <authorList>
            <person name="Buettner E."/>
            <person name="Kellner H."/>
        </authorList>
    </citation>
    <scope>NUCLEOTIDE SEQUENCE [LARGE SCALE GENOMIC DNA]</scope>
    <source>
        <strain evidence="2 3">DSM 108281</strain>
    </source>
</reference>
<evidence type="ECO:0000313" key="2">
    <source>
        <dbReference type="EMBL" id="THH06958.1"/>
    </source>
</evidence>
<keyword evidence="3" id="KW-1185">Reference proteome</keyword>
<comment type="caution">
    <text evidence="2">The sequence shown here is derived from an EMBL/GenBank/DDBJ whole genome shotgun (WGS) entry which is preliminary data.</text>
</comment>